<dbReference type="AlphaFoldDB" id="A0A174UVV3"/>
<accession>A0A174UVV3</accession>
<name>A0A174UVV3_BACT4</name>
<protein>
    <submittedName>
        <fullName evidence="1">Uncharacterized protein</fullName>
    </submittedName>
</protein>
<dbReference type="EMBL" id="CZBI01000004">
    <property type="protein sequence ID" value="CUQ24058.1"/>
    <property type="molecule type" value="Genomic_DNA"/>
</dbReference>
<proteinExistence type="predicted"/>
<dbReference type="Proteomes" id="UP000095541">
    <property type="component" value="Unassembled WGS sequence"/>
</dbReference>
<organism evidence="1 2">
    <name type="scientific">Bacteroides thetaiotaomicron</name>
    <dbReference type="NCBI Taxonomy" id="818"/>
    <lineage>
        <taxon>Bacteria</taxon>
        <taxon>Pseudomonadati</taxon>
        <taxon>Bacteroidota</taxon>
        <taxon>Bacteroidia</taxon>
        <taxon>Bacteroidales</taxon>
        <taxon>Bacteroidaceae</taxon>
        <taxon>Bacteroides</taxon>
    </lineage>
</organism>
<dbReference type="RefSeq" id="WP_055219966.1">
    <property type="nucleotide sequence ID" value="NZ_CZBI01000004.1"/>
</dbReference>
<evidence type="ECO:0000313" key="1">
    <source>
        <dbReference type="EMBL" id="CUQ24058.1"/>
    </source>
</evidence>
<reference evidence="1 2" key="1">
    <citation type="submission" date="2015-09" db="EMBL/GenBank/DDBJ databases">
        <authorList>
            <consortium name="Pathogen Informatics"/>
        </authorList>
    </citation>
    <scope>NUCLEOTIDE SEQUENCE [LARGE SCALE GENOMIC DNA]</scope>
    <source>
        <strain evidence="1 2">2789STDY5834945</strain>
    </source>
</reference>
<gene>
    <name evidence="1" type="ORF">ERS852557_03136</name>
</gene>
<evidence type="ECO:0000313" key="2">
    <source>
        <dbReference type="Proteomes" id="UP000095541"/>
    </source>
</evidence>
<sequence>MRDQLMPSASDKLFISEASTENWLSTSKDTFFSYSEGYRLAGESLFGEIQENEYCYKRFLTYPMIFCYRQFIELRLKELIFLGRRIIDLSDEVKITHSISRLFEIYAIDILPNIDTNIDIKLFEVISRIINELENIDNNSMSFRYPVLKNLTPSITLPNMDINNFKIVMDRLSNFFDRQLEIMQYSENMKQEMIAELYSQLRSEYQSY</sequence>